<evidence type="ECO:0000313" key="13">
    <source>
        <dbReference type="EMBL" id="KYM94740.1"/>
    </source>
</evidence>
<dbReference type="GO" id="GO:0000290">
    <property type="term" value="P:deadenylation-dependent decapping of nuclear-transcribed mRNA"/>
    <property type="evidence" value="ECO:0007669"/>
    <property type="project" value="InterPro"/>
</dbReference>
<dbReference type="GO" id="GO:0000932">
    <property type="term" value="C:P-body"/>
    <property type="evidence" value="ECO:0007669"/>
    <property type="project" value="TreeGrafter"/>
</dbReference>
<dbReference type="InterPro" id="IPR000086">
    <property type="entry name" value="NUDIX_hydrolase_dom"/>
</dbReference>
<evidence type="ECO:0000313" key="14">
    <source>
        <dbReference type="Proteomes" id="UP000078542"/>
    </source>
</evidence>
<dbReference type="CDD" id="cd03672">
    <property type="entry name" value="NUDIX_Dcp2p_Nudt20"/>
    <property type="match status" value="1"/>
</dbReference>
<evidence type="ECO:0000256" key="10">
    <source>
        <dbReference type="ARBA" id="ARBA00078183"/>
    </source>
</evidence>
<dbReference type="AlphaFoldDB" id="A0A151I8J3"/>
<proteinExistence type="inferred from homology"/>
<dbReference type="SUPFAM" id="SSF55811">
    <property type="entry name" value="Nudix"/>
    <property type="match status" value="2"/>
</dbReference>
<evidence type="ECO:0000256" key="11">
    <source>
        <dbReference type="SAM" id="MobiDB-lite"/>
    </source>
</evidence>
<comment type="catalytic activity">
    <reaction evidence="9">
        <text>a 5'-end (N(7)-methyl 5'-triphosphoguanosine)-ribonucleoside in mRNA + H2O = N(7)-methyl-GDP + a 5'-end phospho-ribonucleoside in mRNA + 2 H(+)</text>
        <dbReference type="Rhea" id="RHEA:67484"/>
        <dbReference type="Rhea" id="RHEA-COMP:15692"/>
        <dbReference type="Rhea" id="RHEA-COMP:17167"/>
        <dbReference type="ChEBI" id="CHEBI:15377"/>
        <dbReference type="ChEBI" id="CHEBI:15378"/>
        <dbReference type="ChEBI" id="CHEBI:63714"/>
        <dbReference type="ChEBI" id="CHEBI:138282"/>
        <dbReference type="ChEBI" id="CHEBI:156461"/>
        <dbReference type="EC" id="3.6.1.62"/>
    </reaction>
    <physiologicalReaction direction="left-to-right" evidence="9">
        <dbReference type="Rhea" id="RHEA:67485"/>
    </physiologicalReaction>
</comment>
<evidence type="ECO:0000256" key="1">
    <source>
        <dbReference type="ARBA" id="ARBA00001936"/>
    </source>
</evidence>
<keyword evidence="7" id="KW-0694">RNA-binding</keyword>
<evidence type="ECO:0000256" key="4">
    <source>
        <dbReference type="ARBA" id="ARBA00022490"/>
    </source>
</evidence>
<evidence type="ECO:0000259" key="12">
    <source>
        <dbReference type="PROSITE" id="PS51462"/>
    </source>
</evidence>
<evidence type="ECO:0000256" key="2">
    <source>
        <dbReference type="ARBA" id="ARBA00004496"/>
    </source>
</evidence>
<protein>
    <recommendedName>
        <fullName evidence="10">mRNA-decapping enzyme 2</fullName>
    </recommendedName>
</protein>
<dbReference type="GO" id="GO:0003723">
    <property type="term" value="F:RNA binding"/>
    <property type="evidence" value="ECO:0007669"/>
    <property type="project" value="UniProtKB-KW"/>
</dbReference>
<comment type="similarity">
    <text evidence="3">Belongs to the Nudix hydrolase family. DCP2 subfamily.</text>
</comment>
<dbReference type="Pfam" id="PF00293">
    <property type="entry name" value="NUDIX"/>
    <property type="match status" value="2"/>
</dbReference>
<dbReference type="Proteomes" id="UP000078542">
    <property type="component" value="Unassembled WGS sequence"/>
</dbReference>
<dbReference type="PROSITE" id="PS51462">
    <property type="entry name" value="NUDIX"/>
    <property type="match status" value="2"/>
</dbReference>
<dbReference type="STRING" id="456900.A0A151I8J3"/>
<organism evidence="13 14">
    <name type="scientific">Cyphomyrmex costatus</name>
    <dbReference type="NCBI Taxonomy" id="456900"/>
    <lineage>
        <taxon>Eukaryota</taxon>
        <taxon>Metazoa</taxon>
        <taxon>Ecdysozoa</taxon>
        <taxon>Arthropoda</taxon>
        <taxon>Hexapoda</taxon>
        <taxon>Insecta</taxon>
        <taxon>Pterygota</taxon>
        <taxon>Neoptera</taxon>
        <taxon>Endopterygota</taxon>
        <taxon>Hymenoptera</taxon>
        <taxon>Apocrita</taxon>
        <taxon>Aculeata</taxon>
        <taxon>Formicoidea</taxon>
        <taxon>Formicidae</taxon>
        <taxon>Myrmicinae</taxon>
        <taxon>Cyphomyrmex</taxon>
    </lineage>
</organism>
<dbReference type="InterPro" id="IPR044099">
    <property type="entry name" value="Dcp2_NUDIX"/>
</dbReference>
<keyword evidence="14" id="KW-1185">Reference proteome</keyword>
<sequence length="251" mass="28667">MTKVLLVQSYWGKNKWGFPKGKLENEEPHQCAIREVKEETGFDISEYIVTSASVASQAGLPLRSPPRPSPPPELISPLPRTPRKRPRTPGRLSKAKRLQLRELFGSDSSEERKLPTYGAIILNEDVTKVLLVQSYWGKNKWGFPKGKLDCRKEPYQYAVREVREETGFDITKYIKINEYIESTINDKIIRLYIIICDLSLDTKFKPQTREEIMDIRWFDVSTLPTTIHDATAYGNTGSGPAAFSMVVPFVE</sequence>
<keyword evidence="8" id="KW-0464">Manganese</keyword>
<name>A0A151I8J3_9HYME</name>
<dbReference type="EMBL" id="KQ978348">
    <property type="protein sequence ID" value="KYM94740.1"/>
    <property type="molecule type" value="Genomic_DNA"/>
</dbReference>
<accession>A0A151I8J3</accession>
<dbReference type="FunFam" id="3.90.79.10:FF:000003">
    <property type="entry name" value="M7GpppN-mRNA hydrolase isoform 2"/>
    <property type="match status" value="1"/>
</dbReference>
<dbReference type="GO" id="GO:0140933">
    <property type="term" value="F:5'-(N(7)-methylguanosine 5'-triphospho)-[mRNA] hydrolase activity"/>
    <property type="evidence" value="ECO:0007669"/>
    <property type="project" value="UniProtKB-EC"/>
</dbReference>
<dbReference type="InterPro" id="IPR015797">
    <property type="entry name" value="NUDIX_hydrolase-like_dom_sf"/>
</dbReference>
<comment type="cofactor">
    <cofactor evidence="1">
        <name>Mn(2+)</name>
        <dbReference type="ChEBI" id="CHEBI:29035"/>
    </cofactor>
</comment>
<feature type="compositionally biased region" description="Pro residues" evidence="11">
    <location>
        <begin position="63"/>
        <end position="74"/>
    </location>
</feature>
<dbReference type="GO" id="GO:0000184">
    <property type="term" value="P:nuclear-transcribed mRNA catabolic process, nonsense-mediated decay"/>
    <property type="evidence" value="ECO:0007669"/>
    <property type="project" value="InterPro"/>
</dbReference>
<reference evidence="13 14" key="1">
    <citation type="submission" date="2016-03" db="EMBL/GenBank/DDBJ databases">
        <title>Cyphomyrmex costatus WGS genome.</title>
        <authorList>
            <person name="Nygaard S."/>
            <person name="Hu H."/>
            <person name="Boomsma J."/>
            <person name="Zhang G."/>
        </authorList>
    </citation>
    <scope>NUCLEOTIDE SEQUENCE [LARGE SCALE GENOMIC DNA]</scope>
    <source>
        <strain evidence="13">MS0001</strain>
        <tissue evidence="13">Whole body</tissue>
    </source>
</reference>
<evidence type="ECO:0000256" key="7">
    <source>
        <dbReference type="ARBA" id="ARBA00022884"/>
    </source>
</evidence>
<dbReference type="PANTHER" id="PTHR23114">
    <property type="entry name" value="M7GPPPN-MRNA HYDROLASE"/>
    <property type="match status" value="1"/>
</dbReference>
<dbReference type="PANTHER" id="PTHR23114:SF17">
    <property type="entry name" value="M7GPPPN-MRNA HYDROLASE"/>
    <property type="match status" value="1"/>
</dbReference>
<evidence type="ECO:0000256" key="6">
    <source>
        <dbReference type="ARBA" id="ARBA00022801"/>
    </source>
</evidence>
<dbReference type="GO" id="GO:0046872">
    <property type="term" value="F:metal ion binding"/>
    <property type="evidence" value="ECO:0007669"/>
    <property type="project" value="UniProtKB-KW"/>
</dbReference>
<evidence type="ECO:0000256" key="9">
    <source>
        <dbReference type="ARBA" id="ARBA00047661"/>
    </source>
</evidence>
<gene>
    <name evidence="13" type="ORF">ALC62_14624</name>
</gene>
<keyword evidence="4" id="KW-0963">Cytoplasm</keyword>
<feature type="region of interest" description="Disordered" evidence="11">
    <location>
        <begin position="58"/>
        <end position="92"/>
    </location>
</feature>
<evidence type="ECO:0000256" key="8">
    <source>
        <dbReference type="ARBA" id="ARBA00023211"/>
    </source>
</evidence>
<evidence type="ECO:0000256" key="3">
    <source>
        <dbReference type="ARBA" id="ARBA00005279"/>
    </source>
</evidence>
<feature type="domain" description="Nudix hydrolase" evidence="12">
    <location>
        <begin position="1"/>
        <end position="120"/>
    </location>
</feature>
<comment type="subcellular location">
    <subcellularLocation>
        <location evidence="2">Cytoplasm</location>
    </subcellularLocation>
</comment>
<feature type="compositionally biased region" description="Basic residues" evidence="11">
    <location>
        <begin position="81"/>
        <end position="92"/>
    </location>
</feature>
<evidence type="ECO:0000256" key="5">
    <source>
        <dbReference type="ARBA" id="ARBA00022723"/>
    </source>
</evidence>
<keyword evidence="6" id="KW-0378">Hydrolase</keyword>
<keyword evidence="5" id="KW-0479">Metal-binding</keyword>
<feature type="domain" description="Nudix hydrolase" evidence="12">
    <location>
        <begin position="112"/>
        <end position="244"/>
    </location>
</feature>
<dbReference type="Gene3D" id="3.90.79.10">
    <property type="entry name" value="Nucleoside Triphosphate Pyrophosphohydrolase"/>
    <property type="match status" value="2"/>
</dbReference>